<comment type="caution">
    <text evidence="1">The sequence shown here is derived from an EMBL/GenBank/DDBJ whole genome shotgun (WGS) entry which is preliminary data.</text>
</comment>
<gene>
    <name evidence="1" type="ORF">AA0113_g10520</name>
</gene>
<evidence type="ECO:0008006" key="3">
    <source>
        <dbReference type="Google" id="ProtNLM"/>
    </source>
</evidence>
<accession>A0A4Q4QP85</accession>
<evidence type="ECO:0000313" key="2">
    <source>
        <dbReference type="Proteomes" id="UP000293823"/>
    </source>
</evidence>
<dbReference type="OrthoDB" id="3486565at2759"/>
<sequence length="259" mass="29042">MNDIWGRCVSDYSFRSLTVPTDKLHAIAGVARMLNHSGELGEYLAGIWSAHLAPGLGWIRMPRELSSPPLYIAPSWSWAGAEGGVSWVTDIPQTSTHDTKTTCVKKFNPQLIEQHMILQDEHNVYGAVLEGSYITVEGACLTHANLGWLLREAYGTHFSDSGHIRIYVDRGDQLDVPAPYDCCMFLMGDISYNEERAILVFKDNDRSVDLLLLSWVDREAKVAQRIGIAQMTAPRNMNGVQFLRTFDAASWERLTLKLV</sequence>
<dbReference type="EMBL" id="PEJP01000054">
    <property type="protein sequence ID" value="RYO45257.1"/>
    <property type="molecule type" value="Genomic_DNA"/>
</dbReference>
<reference evidence="2" key="1">
    <citation type="journal article" date="2019" name="bioRxiv">
        <title>Genomics, evolutionary history and diagnostics of the Alternaria alternata species group including apple and Asian pear pathotypes.</title>
        <authorList>
            <person name="Armitage A.D."/>
            <person name="Cockerton H.M."/>
            <person name="Sreenivasaprasad S."/>
            <person name="Woodhall J.W."/>
            <person name="Lane C.R."/>
            <person name="Harrison R.J."/>
            <person name="Clarkson J.P."/>
        </authorList>
    </citation>
    <scope>NUCLEOTIDE SEQUENCE [LARGE SCALE GENOMIC DNA]</scope>
    <source>
        <strain evidence="2">RGR 97.0016</strain>
    </source>
</reference>
<name>A0A4Q4QP85_9PLEO</name>
<dbReference type="PANTHER" id="PTHR33112:SF16">
    <property type="entry name" value="HETEROKARYON INCOMPATIBILITY DOMAIN-CONTAINING PROTEIN"/>
    <property type="match status" value="1"/>
</dbReference>
<dbReference type="Proteomes" id="UP000293823">
    <property type="component" value="Unassembled WGS sequence"/>
</dbReference>
<evidence type="ECO:0000313" key="1">
    <source>
        <dbReference type="EMBL" id="RYO45257.1"/>
    </source>
</evidence>
<organism evidence="1 2">
    <name type="scientific">Alternaria arborescens</name>
    <dbReference type="NCBI Taxonomy" id="156630"/>
    <lineage>
        <taxon>Eukaryota</taxon>
        <taxon>Fungi</taxon>
        <taxon>Dikarya</taxon>
        <taxon>Ascomycota</taxon>
        <taxon>Pezizomycotina</taxon>
        <taxon>Dothideomycetes</taxon>
        <taxon>Pleosporomycetidae</taxon>
        <taxon>Pleosporales</taxon>
        <taxon>Pleosporineae</taxon>
        <taxon>Pleosporaceae</taxon>
        <taxon>Alternaria</taxon>
        <taxon>Alternaria sect. Alternaria</taxon>
    </lineage>
</organism>
<dbReference type="AlphaFoldDB" id="A0A4Q4QP85"/>
<protein>
    <recommendedName>
        <fullName evidence="3">Heterokaryon incompatibility domain-containing protein</fullName>
    </recommendedName>
</protein>
<dbReference type="PANTHER" id="PTHR33112">
    <property type="entry name" value="DOMAIN PROTEIN, PUTATIVE-RELATED"/>
    <property type="match status" value="1"/>
</dbReference>
<keyword evidence="2" id="KW-1185">Reference proteome</keyword>
<proteinExistence type="predicted"/>